<dbReference type="InterPro" id="IPR041496">
    <property type="entry name" value="YitH/HolE_GNAT"/>
</dbReference>
<dbReference type="Gene3D" id="3.40.630.30">
    <property type="match status" value="1"/>
</dbReference>
<evidence type="ECO:0000259" key="1">
    <source>
        <dbReference type="PROSITE" id="PS51186"/>
    </source>
</evidence>
<dbReference type="AlphaFoldDB" id="A0A131XZ32"/>
<organism evidence="2">
    <name type="scientific">Ixodes ricinus</name>
    <name type="common">Common tick</name>
    <name type="synonym">Acarus ricinus</name>
    <dbReference type="NCBI Taxonomy" id="34613"/>
    <lineage>
        <taxon>Eukaryota</taxon>
        <taxon>Metazoa</taxon>
        <taxon>Ecdysozoa</taxon>
        <taxon>Arthropoda</taxon>
        <taxon>Chelicerata</taxon>
        <taxon>Arachnida</taxon>
        <taxon>Acari</taxon>
        <taxon>Parasitiformes</taxon>
        <taxon>Ixodida</taxon>
        <taxon>Ixodoidea</taxon>
        <taxon>Ixodidae</taxon>
        <taxon>Ixodinae</taxon>
        <taxon>Ixodes</taxon>
    </lineage>
</organism>
<dbReference type="PROSITE" id="PS51186">
    <property type="entry name" value="GNAT"/>
    <property type="match status" value="1"/>
</dbReference>
<proteinExistence type="evidence at transcript level"/>
<dbReference type="Gene3D" id="3.40.630.90">
    <property type="match status" value="1"/>
</dbReference>
<dbReference type="PANTHER" id="PTHR47237:SF1">
    <property type="entry name" value="SLL0310 PROTEIN"/>
    <property type="match status" value="1"/>
</dbReference>
<dbReference type="CDD" id="cd04301">
    <property type="entry name" value="NAT_SF"/>
    <property type="match status" value="1"/>
</dbReference>
<dbReference type="InterPro" id="IPR052729">
    <property type="entry name" value="Acyl/Acetyltrans_Enzymes"/>
</dbReference>
<dbReference type="EMBL" id="GEFM01004925">
    <property type="protein sequence ID" value="JAP70871.1"/>
    <property type="molecule type" value="mRNA"/>
</dbReference>
<dbReference type="InterPro" id="IPR000182">
    <property type="entry name" value="GNAT_dom"/>
</dbReference>
<reference evidence="2" key="1">
    <citation type="submission" date="2016-02" db="EMBL/GenBank/DDBJ databases">
        <title>RNAseq analyses of the midgut from blood- or serum-fed Ixodes ricinus ticks.</title>
        <authorList>
            <person name="Perner J."/>
            <person name="Provaznik J."/>
            <person name="Schrenkova J."/>
            <person name="Urbanova V."/>
            <person name="Ribeiro J.M."/>
            <person name="Kopacek P."/>
        </authorList>
    </citation>
    <scope>NUCLEOTIDE SEQUENCE</scope>
    <source>
        <tissue evidence="2">Gut</tissue>
    </source>
</reference>
<dbReference type="InterPro" id="IPR016181">
    <property type="entry name" value="Acyl_CoA_acyltransferase"/>
</dbReference>
<name>A0A131XZ32_IXORI</name>
<accession>A0A131XZ32</accession>
<dbReference type="GO" id="GO:0016747">
    <property type="term" value="F:acyltransferase activity, transferring groups other than amino-acyl groups"/>
    <property type="evidence" value="ECO:0007669"/>
    <property type="project" value="InterPro"/>
</dbReference>
<evidence type="ECO:0000313" key="2">
    <source>
        <dbReference type="EMBL" id="JAP70871.1"/>
    </source>
</evidence>
<feature type="domain" description="N-acetyltransferase" evidence="1">
    <location>
        <begin position="17"/>
        <end position="157"/>
    </location>
</feature>
<dbReference type="Pfam" id="PF00583">
    <property type="entry name" value="Acetyltransf_1"/>
    <property type="match status" value="1"/>
</dbReference>
<dbReference type="PANTHER" id="PTHR47237">
    <property type="entry name" value="SLL0310 PROTEIN"/>
    <property type="match status" value="1"/>
</dbReference>
<dbReference type="Pfam" id="PF18014">
    <property type="entry name" value="Acetyltransf_18"/>
    <property type="match status" value="1"/>
</dbReference>
<dbReference type="SUPFAM" id="SSF55729">
    <property type="entry name" value="Acyl-CoA N-acyltransferases (Nat)"/>
    <property type="match status" value="1"/>
</dbReference>
<sequence length="312" mass="35171">MTERASDGDGAGCDTWLEFRNMRLDEVYQVVDIWKEQDLAQGMNNVKNFYEVDPEGFFVAVDTRTGEVVATCACVRQTPSLLFIGQYAVRKKLQGRGVGRRLWKVMENRWGDCNVGIGAVPKYFPMYRDKAGLSHVETWATIIYRASTVTPERLPTPSDDLRVVPIDETLMPQVIAYDTFLHGYDRGKMIRLTLSDGEGISRAVVQRQGSHDVVCGFGKINSNIPQGAVASPIYARDREVAAVLLRDLVKNKPEARVRLAMFVPDCNRDACSLAEDLGLTEYMRVARCYRKESVSLRLELVYSQHDLNFCIA</sequence>
<protein>
    <recommendedName>
        <fullName evidence="1">N-acetyltransferase domain-containing protein</fullName>
    </recommendedName>
</protein>